<dbReference type="Pfam" id="PF00041">
    <property type="entry name" value="fn3"/>
    <property type="match status" value="2"/>
</dbReference>
<sequence length="2868" mass="319654">MLLSQHTHTHFSLTRTSPALDGLNAILSPDGVSQAFGAGQFRPFEYRRPRVLHDLQQFLNETLGRPAPSVHWIDNTGKEIEESRKMKIESTALNTVLTINSIEASHQGEFTLRIKNRCGEDRYPIGIQASSLTFLPLLVTDRPAAPGKPAVEDQNVDSVRLRWAAPTNDGGSPVRNYTVEMCTEKKAEWVKAEVTKQAFITLFNLTAGETYKFRVRADNTFGLSDPSEESEPVIVKDVKRTVEEPKKKQKVKEEKQTIDYDKQATDVTASEYTNVDIHRLPNDLQAKYIIHEELGKGAYGTVYRATEKATGKIWAAKMVQVRPGVKKENVLHEIAVMNQLHHEKLLNLHEAFDMGNEMWLIEEFVSGGELFEKIMEDDSLMSEEEVRDYMHQILLGVQHMHKNSIVHLDLKPENILLKSKNSNELKIIDFGLARKLDPKKSVKLLFGTPEFCAPEVVNYQPVGLATDMWTLGVISYVLLSGLSPFLGDSDEDTLANVSAADWDFDDPSWDDVTDLAKDFICRLMVKDKRKRMSVQDALRHPWITKTQPKADRGALPPRQKKNFLSLKRWSDNLLPIGRLAKRGAIFRRLTMDGVFERNISFDADYAPTVNKQLEDIVSHVGDLIATLSCNLEGSPMPKITWLKDDKELVVPSIKYDSFFNEGQAELTIKNVTEEDAGRYTCRGTNELGSIMTNATLSVEKTEKKKKSETLPAAMEKQKKKTTKIVVPTEEMCDLPPDFHHKLSDCDAKIGEIKILVVTNTTLPEPTVEWYHNGEHISANDSNYMRRHDKGRYELHILSVDSSDAGHWKAVGKNAYGECDSECEMSVTIPDGQFAPSFGKPLEDIRCTESDILKLEVKIDANPAPEISWFRNEGEIEHSQRHRLQYDDGNGNYSLTIIDAYAEDSGEYKCIAKNKIGRAHTICCVRIEELESKRSKKIDGSKAPRFRMQLANPREVPQGADLTLVCSVSGTPHPMVRWLKDEKPIDMSNKQDKEENGVCTMTIFASKPEDQGKYICEAENMHGVARSVCDVEIKDAIDKDHIKPRFTEQLVNCSTCEGNEIVLECCVVGKPTPAVTWYKDGLKLIIENRMLQYTDRRGVARLNIMNVVTDDAGDYTCEAVNSLGKDFTHSTVKVVDMGLAKTRLTPSRSRSRSRSPSVIPAEQARPPVITRPLADATVIEGNRELLEVEVDANPTPTIEWYHDGKLVAESRTLRTYFDGRVAFLKIYEAHDEHNGQYVCKVSNKAGSVETRGTVAVQKASGPADHVSNMPTFVTKLQDVILKNSGETATFTCQLHAQPAPQILWMHNGKAIHNMSNITARFFDDNTATLVIEKVTDQLCGTYTAVASNNFGDAHSSAQLSIAGKEEIAAVASLPYFIVEPKPKISVEEGTNLYITADINGSPAPEIAWLKDNRPLDPSNRVFLTKDRVSYQLTIQNVTTEDQGTYTITAENERGKVRENTEVVVLLSSPQQKRKAVRTDKDKELKPGKPSEPRARSATVNNVTLNWDAPGEGSGGEVESYQVEQRNPDQQTWKAIGKVVTTEIDIQELAPNTEYLFRVAAMNKSGNSDWSYMKETVKTAAEGQLPQIISTPTSILTATPNEKFTLFVKFVGAPEPTVRWYKDSRELSSSEKVNFENTSQSSLLTVEATGDEEGTYSVHIENELGRVSYSCQVKLAKKMESLRSSPEHSLERNITPSVLKELNNEFTQTGQQFVLNCRIASKSEHTVAWFRNDERIQPTGRYELSTDKKGNHRLVCHSSQAGDSGTHRCVVSNAYGFAQSECIVTVEDVKNFITPSFTKDLEDNTVITGKSIALQCVVQGFPTPDVTWSKDGERITTTRRMKCTRDEDGTCKLFISQAESEDTGVYVCSATNVAGVDSVSAMVVVAKTAGEDMHLVVADTLEEKQDKPRFTRAPPSLFDVPEGGQFTLIAKAVGQPKPVMTWLKDGREILRTNRLYKHYLTGDGESHLTAECVVSKTSGIFSCKATNIHGSVIAESQIIVQRKKSTLDQVSLAPTFVTPLADMGIVNGHPVTLSCVVRGAPEPQLRWFYIDDYGNTTDLTKSTNNWIECRFGEIAELKSERVFRDQRGTYMCEAKNASGQSSTKCYLLVGELSDEPAGPPRFVRCLRDIWTPLNEKVSFSVEIAGYPIPDLVWYRNDQKVVEGKGIEITFPTDTTSVLTIPSVSLRDLGMYSVEASNLHGVVRTAGSLNVGEPRRAEPPEFKHLLQKLVAVQPKVAFSEDVDSSVSPNRAEHRKKGAAPIFVQGLEDMDMKAGTSAAVAGKLGRKLRPQRHQHKDDATRLAKSIAKAAKVSEPHTSTEVRPESRPESSALDEVRAAINSRNKRVCRPKFMVKPKPKKTLEEYKSLRLKTAVSGNPLPQVHWDKGGVVLETGNKYSIYNDGDFYYLEVHHVSTFDKGFYNCTAQNDEGIATSTSEIDVVKSSEQSAKKKSRKEEKAPTFIEVLPGVVEGTLGEPHSVECSISAHPCARIQWFRNSAALLPQPDRYIMAYDGECASLKFCSLHTSDEGTYTCEAVNEYGKCKTQMNLKVSGGNSTAAEGIPPLFKFEKIKSARRVIDGSRVELAAELTQGSEPLQIRWLRNKVTIVDSPSFEYSRTENMVFLTIADVFPEDGGEYTVEAKNQWGIARCTMRLDVKNNERSTVEEESPKIFDVEQVVRTHLGLSAELRARVIGHPDPVIAWTKDAKQLSNDSKFTIRNEGDLFILRVDNPTRADAGHYVLTAVNVAGQSTVTIELSVAPTTESIGDKPKFTESPVSVQTRPRERAELRAAFAGQPTPVCRWFKDDQQLQDGVDGYTVTTSESTSTLTVNYLEKKHFGEYLCTIRNLNGEELSTAMILVEGSSAALPQRRTSRR</sequence>
<dbReference type="Gene3D" id="1.10.510.10">
    <property type="entry name" value="Transferase(Phosphotransferase) domain 1"/>
    <property type="match status" value="1"/>
</dbReference>
<dbReference type="Gene3D" id="2.60.40.10">
    <property type="entry name" value="Immunoglobulins"/>
    <property type="match status" value="22"/>
</dbReference>
<dbReference type="Pfam" id="PF07679">
    <property type="entry name" value="I-set"/>
    <property type="match status" value="19"/>
</dbReference>
<feature type="domain" description="Ig-like" evidence="15">
    <location>
        <begin position="2454"/>
        <end position="2546"/>
    </location>
</feature>
<dbReference type="Pfam" id="PF13927">
    <property type="entry name" value="Ig_3"/>
    <property type="match status" value="1"/>
</dbReference>
<evidence type="ECO:0000256" key="8">
    <source>
        <dbReference type="ARBA" id="ARBA00022777"/>
    </source>
</evidence>
<comment type="caution">
    <text evidence="17">The sequence shown here is derived from an EMBL/GenBank/DDBJ whole genome shotgun (WGS) entry which is preliminary data.</text>
</comment>
<evidence type="ECO:0000256" key="4">
    <source>
        <dbReference type="ARBA" id="ARBA00022527"/>
    </source>
</evidence>
<keyword evidence="9 12" id="KW-0067">ATP-binding</keyword>
<dbReference type="InterPro" id="IPR013783">
    <property type="entry name" value="Ig-like_fold"/>
</dbReference>
<feature type="binding site" evidence="12">
    <location>
        <position position="317"/>
    </location>
    <ligand>
        <name>ATP</name>
        <dbReference type="ChEBI" id="CHEBI:30616"/>
    </ligand>
</feature>
<evidence type="ECO:0000256" key="6">
    <source>
        <dbReference type="ARBA" id="ARBA00022737"/>
    </source>
</evidence>
<evidence type="ECO:0000313" key="18">
    <source>
        <dbReference type="Proteomes" id="UP000835052"/>
    </source>
</evidence>
<evidence type="ECO:0000256" key="13">
    <source>
        <dbReference type="SAM" id="MobiDB-lite"/>
    </source>
</evidence>
<evidence type="ECO:0000259" key="16">
    <source>
        <dbReference type="PROSITE" id="PS50853"/>
    </source>
</evidence>
<feature type="compositionally biased region" description="Basic and acidic residues" evidence="13">
    <location>
        <begin position="2307"/>
        <end position="2323"/>
    </location>
</feature>
<feature type="domain" description="Ig-like" evidence="15">
    <location>
        <begin position="607"/>
        <end position="697"/>
    </location>
</feature>
<dbReference type="Gene3D" id="3.30.200.20">
    <property type="entry name" value="Phosphorylase Kinase, domain 1"/>
    <property type="match status" value="1"/>
</dbReference>
<dbReference type="InterPro" id="IPR013106">
    <property type="entry name" value="Ig_V-set"/>
</dbReference>
<evidence type="ECO:0000259" key="15">
    <source>
        <dbReference type="PROSITE" id="PS50835"/>
    </source>
</evidence>
<dbReference type="GO" id="GO:0005524">
    <property type="term" value="F:ATP binding"/>
    <property type="evidence" value="ECO:0007669"/>
    <property type="project" value="UniProtKB-UniRule"/>
</dbReference>
<keyword evidence="6" id="KW-0677">Repeat</keyword>
<evidence type="ECO:0000259" key="14">
    <source>
        <dbReference type="PROSITE" id="PS50011"/>
    </source>
</evidence>
<dbReference type="FunFam" id="2.60.40.10:FF:000080">
    <property type="entry name" value="Myosin light chain kinase, smooth muscle"/>
    <property type="match status" value="3"/>
</dbReference>
<dbReference type="SMART" id="SM00409">
    <property type="entry name" value="IG"/>
    <property type="match status" value="19"/>
</dbReference>
<feature type="domain" description="Ig-like" evidence="15">
    <location>
        <begin position="1165"/>
        <end position="1254"/>
    </location>
</feature>
<evidence type="ECO:0000256" key="9">
    <source>
        <dbReference type="ARBA" id="ARBA00022840"/>
    </source>
</evidence>
<dbReference type="GO" id="GO:0004674">
    <property type="term" value="F:protein serine/threonine kinase activity"/>
    <property type="evidence" value="ECO:0007669"/>
    <property type="project" value="UniProtKB-KW"/>
</dbReference>
<dbReference type="InterPro" id="IPR003598">
    <property type="entry name" value="Ig_sub2"/>
</dbReference>
<feature type="domain" description="Protein kinase" evidence="14">
    <location>
        <begin position="288"/>
        <end position="543"/>
    </location>
</feature>
<feature type="domain" description="Ig-like" evidence="15">
    <location>
        <begin position="1043"/>
        <end position="1134"/>
    </location>
</feature>
<dbReference type="InterPro" id="IPR011009">
    <property type="entry name" value="Kinase-like_dom_sf"/>
</dbReference>
<feature type="domain" description="Ig-like" evidence="15">
    <location>
        <begin position="838"/>
        <end position="913"/>
    </location>
</feature>
<reference evidence="17" key="1">
    <citation type="submission" date="2020-10" db="EMBL/GenBank/DDBJ databases">
        <authorList>
            <person name="Kikuchi T."/>
        </authorList>
    </citation>
    <scope>NUCLEOTIDE SEQUENCE</scope>
    <source>
        <strain evidence="17">NKZ352</strain>
    </source>
</reference>
<dbReference type="PRINTS" id="PR00014">
    <property type="entry name" value="FNTYPEIII"/>
</dbReference>
<accession>A0A8S1GT87</accession>
<dbReference type="PANTHER" id="PTHR47633:SF7">
    <property type="entry name" value="TITIN HOMOLOG"/>
    <property type="match status" value="1"/>
</dbReference>
<keyword evidence="8" id="KW-0418">Kinase</keyword>
<feature type="region of interest" description="Disordered" evidence="13">
    <location>
        <begin position="702"/>
        <end position="721"/>
    </location>
</feature>
<dbReference type="CDD" id="cd00063">
    <property type="entry name" value="FN3"/>
    <property type="match status" value="2"/>
</dbReference>
<dbReference type="FunFam" id="1.10.510.10:FF:000135">
    <property type="entry name" value="Putative myosin light chain kinase 3"/>
    <property type="match status" value="1"/>
</dbReference>
<evidence type="ECO:0000313" key="17">
    <source>
        <dbReference type="EMBL" id="CAD6186685.1"/>
    </source>
</evidence>
<evidence type="ECO:0000256" key="3">
    <source>
        <dbReference type="ARBA" id="ARBA00022490"/>
    </source>
</evidence>
<dbReference type="PROSITE" id="PS50853">
    <property type="entry name" value="FN3"/>
    <property type="match status" value="2"/>
</dbReference>
<dbReference type="OrthoDB" id="2152335at2759"/>
<dbReference type="InterPro" id="IPR003599">
    <property type="entry name" value="Ig_sub"/>
</dbReference>
<dbReference type="InterPro" id="IPR007110">
    <property type="entry name" value="Ig-like_dom"/>
</dbReference>
<name>A0A8S1GT87_9PELO</name>
<evidence type="ECO:0000256" key="12">
    <source>
        <dbReference type="PROSITE-ProRule" id="PRU10141"/>
    </source>
</evidence>
<evidence type="ECO:0008006" key="19">
    <source>
        <dbReference type="Google" id="ProtNLM"/>
    </source>
</evidence>
<feature type="domain" description="Ig-like" evidence="15">
    <location>
        <begin position="2012"/>
        <end position="2101"/>
    </location>
</feature>
<dbReference type="PANTHER" id="PTHR47633">
    <property type="entry name" value="IMMUNOGLOBULIN"/>
    <property type="match status" value="1"/>
</dbReference>
<evidence type="ECO:0000256" key="1">
    <source>
        <dbReference type="ARBA" id="ARBA00004161"/>
    </source>
</evidence>
<dbReference type="PROSITE" id="PS50835">
    <property type="entry name" value="IG_LIKE"/>
    <property type="match status" value="18"/>
</dbReference>
<dbReference type="SUPFAM" id="SSF56112">
    <property type="entry name" value="Protein kinase-like (PK-like)"/>
    <property type="match status" value="1"/>
</dbReference>
<feature type="domain" description="Ig-like" evidence="15">
    <location>
        <begin position="943"/>
        <end position="1031"/>
    </location>
</feature>
<dbReference type="PROSITE" id="PS00107">
    <property type="entry name" value="PROTEIN_KINASE_ATP"/>
    <property type="match status" value="1"/>
</dbReference>
<keyword evidence="5" id="KW-0808">Transferase</keyword>
<dbReference type="PROSITE" id="PS50011">
    <property type="entry name" value="PROTEIN_KINASE_DOM"/>
    <property type="match status" value="1"/>
</dbReference>
<dbReference type="FunFam" id="2.60.40.10:FF:000107">
    <property type="entry name" value="Myosin, light chain kinase a"/>
    <property type="match status" value="4"/>
</dbReference>
<feature type="domain" description="Fibronectin type-III" evidence="16">
    <location>
        <begin position="1487"/>
        <end position="1580"/>
    </location>
</feature>
<dbReference type="InterPro" id="IPR013098">
    <property type="entry name" value="Ig_I-set"/>
</dbReference>
<dbReference type="Proteomes" id="UP000835052">
    <property type="component" value="Unassembled WGS sequence"/>
</dbReference>
<dbReference type="SMART" id="SM00406">
    <property type="entry name" value="IGv"/>
    <property type="match status" value="3"/>
</dbReference>
<evidence type="ECO:0000256" key="11">
    <source>
        <dbReference type="ARBA" id="ARBA00023319"/>
    </source>
</evidence>
<feature type="domain" description="Ig-like" evidence="15">
    <location>
        <begin position="1269"/>
        <end position="1359"/>
    </location>
</feature>
<dbReference type="SUPFAM" id="SSF49265">
    <property type="entry name" value="Fibronectin type III"/>
    <property type="match status" value="2"/>
</dbReference>
<dbReference type="GO" id="GO:0045989">
    <property type="term" value="P:positive regulation of striated muscle contraction"/>
    <property type="evidence" value="ECO:0007669"/>
    <property type="project" value="UniProtKB-ARBA"/>
</dbReference>
<dbReference type="FunFam" id="2.60.40.10:FF:001847">
    <property type="entry name" value="Titin homolog"/>
    <property type="match status" value="1"/>
</dbReference>
<feature type="region of interest" description="Disordered" evidence="13">
    <location>
        <begin position="1467"/>
        <end position="1497"/>
    </location>
</feature>
<feature type="domain" description="Ig-like" evidence="15">
    <location>
        <begin position="1906"/>
        <end position="1997"/>
    </location>
</feature>
<dbReference type="SUPFAM" id="SSF48726">
    <property type="entry name" value="Immunoglobulin"/>
    <property type="match status" value="20"/>
</dbReference>
<keyword evidence="18" id="KW-1185">Reference proteome</keyword>
<comment type="subcellular location">
    <subcellularLocation>
        <location evidence="1">Cytoplasm</location>
        <location evidence="1">Myofibril</location>
        <location evidence="1">Sarcomere</location>
        <location evidence="1">A band</location>
    </subcellularLocation>
</comment>
<dbReference type="SMART" id="SM00408">
    <property type="entry name" value="IGc2"/>
    <property type="match status" value="19"/>
</dbReference>
<feature type="domain" description="Ig-like" evidence="15">
    <location>
        <begin position="2557"/>
        <end position="2651"/>
    </location>
</feature>
<dbReference type="FunFam" id="2.60.40.10:FF:001948">
    <property type="entry name" value="Titin homolog"/>
    <property type="match status" value="1"/>
</dbReference>
<dbReference type="FunFam" id="2.60.40.10:FF:000032">
    <property type="entry name" value="palladin isoform X1"/>
    <property type="match status" value="1"/>
</dbReference>
<dbReference type="SMART" id="SM00060">
    <property type="entry name" value="FN3"/>
    <property type="match status" value="2"/>
</dbReference>
<dbReference type="FunFam" id="2.60.40.10:FF:000425">
    <property type="entry name" value="Myosin light chain kinase"/>
    <property type="match status" value="3"/>
</dbReference>
<organism evidence="17 18">
    <name type="scientific">Caenorhabditis auriculariae</name>
    <dbReference type="NCBI Taxonomy" id="2777116"/>
    <lineage>
        <taxon>Eukaryota</taxon>
        <taxon>Metazoa</taxon>
        <taxon>Ecdysozoa</taxon>
        <taxon>Nematoda</taxon>
        <taxon>Chromadorea</taxon>
        <taxon>Rhabditida</taxon>
        <taxon>Rhabditina</taxon>
        <taxon>Rhabditomorpha</taxon>
        <taxon>Rhabditoidea</taxon>
        <taxon>Rhabditidae</taxon>
        <taxon>Peloderinae</taxon>
        <taxon>Caenorhabditis</taxon>
    </lineage>
</organism>
<dbReference type="InterPro" id="IPR003961">
    <property type="entry name" value="FN3_dom"/>
</dbReference>
<feature type="domain" description="Ig-like" evidence="15">
    <location>
        <begin position="2763"/>
        <end position="2847"/>
    </location>
</feature>
<keyword evidence="3" id="KW-0963">Cytoplasm</keyword>
<dbReference type="FunFam" id="2.60.40.10:FF:002079">
    <property type="entry name" value="Titin homolog"/>
    <property type="match status" value="1"/>
</dbReference>
<dbReference type="GO" id="GO:0019899">
    <property type="term" value="F:enzyme binding"/>
    <property type="evidence" value="ECO:0007669"/>
    <property type="project" value="UniProtKB-ARBA"/>
</dbReference>
<keyword evidence="4" id="KW-0723">Serine/threonine-protein kinase</keyword>
<protein>
    <recommendedName>
        <fullName evidence="19">Immunoglobulin I-set domain protein</fullName>
    </recommendedName>
</protein>
<feature type="domain" description="Ig-like" evidence="15">
    <location>
        <begin position="2345"/>
        <end position="2434"/>
    </location>
</feature>
<dbReference type="CDD" id="cd00096">
    <property type="entry name" value="Ig"/>
    <property type="match status" value="1"/>
</dbReference>
<dbReference type="InterPro" id="IPR036179">
    <property type="entry name" value="Ig-like_dom_sf"/>
</dbReference>
<evidence type="ECO:0000256" key="2">
    <source>
        <dbReference type="ARBA" id="ARBA00006692"/>
    </source>
</evidence>
<feature type="region of interest" description="Disordered" evidence="13">
    <location>
        <begin position="2282"/>
        <end position="2329"/>
    </location>
</feature>
<comment type="similarity">
    <text evidence="2">Belongs to the protein kinase superfamily. CAMK Ser/Thr protein kinase family.</text>
</comment>
<gene>
    <name evidence="17" type="ORF">CAUJ_LOCUS2604</name>
</gene>
<dbReference type="Pfam" id="PF00069">
    <property type="entry name" value="Pkinase"/>
    <property type="match status" value="1"/>
</dbReference>
<evidence type="ECO:0000256" key="7">
    <source>
        <dbReference type="ARBA" id="ARBA00022741"/>
    </source>
</evidence>
<proteinExistence type="inferred from homology"/>
<dbReference type="GO" id="GO:0031672">
    <property type="term" value="C:A band"/>
    <property type="evidence" value="ECO:0007669"/>
    <property type="project" value="UniProtKB-SubCell"/>
</dbReference>
<dbReference type="InterPro" id="IPR008271">
    <property type="entry name" value="Ser/Thr_kinase_AS"/>
</dbReference>
<dbReference type="SMART" id="SM00220">
    <property type="entry name" value="S_TKc"/>
    <property type="match status" value="1"/>
</dbReference>
<evidence type="ECO:0000256" key="5">
    <source>
        <dbReference type="ARBA" id="ARBA00022679"/>
    </source>
</evidence>
<feature type="domain" description="Ig-like" evidence="15">
    <location>
        <begin position="1373"/>
        <end position="1462"/>
    </location>
</feature>
<dbReference type="InterPro" id="IPR017441">
    <property type="entry name" value="Protein_kinase_ATP_BS"/>
</dbReference>
<dbReference type="GO" id="GO:0040017">
    <property type="term" value="P:positive regulation of locomotion"/>
    <property type="evidence" value="ECO:0007669"/>
    <property type="project" value="UniProtKB-ARBA"/>
</dbReference>
<keyword evidence="7 12" id="KW-0547">Nucleotide-binding</keyword>
<evidence type="ECO:0000256" key="10">
    <source>
        <dbReference type="ARBA" id="ARBA00023157"/>
    </source>
</evidence>
<dbReference type="GO" id="GO:0060298">
    <property type="term" value="P:positive regulation of sarcomere organization"/>
    <property type="evidence" value="ECO:0007669"/>
    <property type="project" value="UniProtKB-ARBA"/>
</dbReference>
<feature type="domain" description="Ig-like" evidence="15">
    <location>
        <begin position="1793"/>
        <end position="1882"/>
    </location>
</feature>
<feature type="domain" description="Ig-like" evidence="15">
    <location>
        <begin position="1694"/>
        <end position="1783"/>
    </location>
</feature>
<feature type="domain" description="Fibronectin type-III" evidence="16">
    <location>
        <begin position="145"/>
        <end position="238"/>
    </location>
</feature>
<dbReference type="InterPro" id="IPR000719">
    <property type="entry name" value="Prot_kinase_dom"/>
</dbReference>
<dbReference type="InterPro" id="IPR036116">
    <property type="entry name" value="FN3_sf"/>
</dbReference>
<feature type="domain" description="Ig-like" evidence="15">
    <location>
        <begin position="2663"/>
        <end position="2751"/>
    </location>
</feature>
<dbReference type="FunFam" id="2.60.40.10:FF:000031">
    <property type="entry name" value="Myosin-binding protein C, slow type"/>
    <property type="match status" value="2"/>
</dbReference>
<feature type="region of interest" description="Disordered" evidence="13">
    <location>
        <begin position="1143"/>
        <end position="1163"/>
    </location>
</feature>
<keyword evidence="11" id="KW-0393">Immunoglobulin domain</keyword>
<keyword evidence="10" id="KW-1015">Disulfide bond</keyword>
<feature type="domain" description="Ig-like" evidence="15">
    <location>
        <begin position="1584"/>
        <end position="1674"/>
    </location>
</feature>
<dbReference type="PROSITE" id="PS00108">
    <property type="entry name" value="PROTEIN_KINASE_ST"/>
    <property type="match status" value="1"/>
</dbReference>
<dbReference type="EMBL" id="CAJGYM010000005">
    <property type="protein sequence ID" value="CAD6186685.1"/>
    <property type="molecule type" value="Genomic_DNA"/>
</dbReference>
<feature type="domain" description="Ig-like" evidence="15">
    <location>
        <begin position="2118"/>
        <end position="2207"/>
    </location>
</feature>
<feature type="compositionally biased region" description="Basic and acidic residues" evidence="13">
    <location>
        <begin position="1475"/>
        <end position="1493"/>
    </location>
</feature>